<organism evidence="1 2">
    <name type="scientific">Dioscorea alata</name>
    <name type="common">Purple yam</name>
    <dbReference type="NCBI Taxonomy" id="55571"/>
    <lineage>
        <taxon>Eukaryota</taxon>
        <taxon>Viridiplantae</taxon>
        <taxon>Streptophyta</taxon>
        <taxon>Embryophyta</taxon>
        <taxon>Tracheophyta</taxon>
        <taxon>Spermatophyta</taxon>
        <taxon>Magnoliopsida</taxon>
        <taxon>Liliopsida</taxon>
        <taxon>Dioscoreales</taxon>
        <taxon>Dioscoreaceae</taxon>
        <taxon>Dioscorea</taxon>
    </lineage>
</organism>
<accession>A0ACB7VIG3</accession>
<reference evidence="2" key="1">
    <citation type="journal article" date="2022" name="Nat. Commun.">
        <title>Chromosome evolution and the genetic basis of agronomically important traits in greater yam.</title>
        <authorList>
            <person name="Bredeson J.V."/>
            <person name="Lyons J.B."/>
            <person name="Oniyinde I.O."/>
            <person name="Okereke N.R."/>
            <person name="Kolade O."/>
            <person name="Nnabue I."/>
            <person name="Nwadili C.O."/>
            <person name="Hribova E."/>
            <person name="Parker M."/>
            <person name="Nwogha J."/>
            <person name="Shu S."/>
            <person name="Carlson J."/>
            <person name="Kariba R."/>
            <person name="Muthemba S."/>
            <person name="Knop K."/>
            <person name="Barton G.J."/>
            <person name="Sherwood A.V."/>
            <person name="Lopez-Montes A."/>
            <person name="Asiedu R."/>
            <person name="Jamnadass R."/>
            <person name="Muchugi A."/>
            <person name="Goodstein D."/>
            <person name="Egesi C.N."/>
            <person name="Featherston J."/>
            <person name="Asfaw A."/>
            <person name="Simpson G.G."/>
            <person name="Dolezel J."/>
            <person name="Hendre P.S."/>
            <person name="Van Deynze A."/>
            <person name="Kumar P.L."/>
            <person name="Obidiegwu J.E."/>
            <person name="Bhattacharjee R."/>
            <person name="Rokhsar D.S."/>
        </authorList>
    </citation>
    <scope>NUCLEOTIDE SEQUENCE [LARGE SCALE GENOMIC DNA]</scope>
    <source>
        <strain evidence="2">cv. TDa95/00328</strain>
    </source>
</reference>
<keyword evidence="2" id="KW-1185">Reference proteome</keyword>
<sequence>MSIFINKKKKRGGLGCSLNVGSSSHATSVGASGEEVHMLRGQVNQLQATVNKLLRSVKRITARYATNFPPDDDDADADADDAADDDDSDDGDGDNVDGDDFYEDDIYKAV</sequence>
<name>A0ACB7VIG3_DIOAL</name>
<gene>
    <name evidence="1" type="ORF">IHE45_08G037500</name>
</gene>
<dbReference type="EMBL" id="CM037018">
    <property type="protein sequence ID" value="KAH7673894.1"/>
    <property type="molecule type" value="Genomic_DNA"/>
</dbReference>
<comment type="caution">
    <text evidence="1">The sequence shown here is derived from an EMBL/GenBank/DDBJ whole genome shotgun (WGS) entry which is preliminary data.</text>
</comment>
<evidence type="ECO:0000313" key="2">
    <source>
        <dbReference type="Proteomes" id="UP000827976"/>
    </source>
</evidence>
<dbReference type="Proteomes" id="UP000827976">
    <property type="component" value="Chromosome 8"/>
</dbReference>
<proteinExistence type="predicted"/>
<evidence type="ECO:0000313" key="1">
    <source>
        <dbReference type="EMBL" id="KAH7673894.1"/>
    </source>
</evidence>
<protein>
    <submittedName>
        <fullName evidence="1">Uncharacterized protein</fullName>
    </submittedName>
</protein>